<dbReference type="Pfam" id="PF06969">
    <property type="entry name" value="HemN_C"/>
    <property type="match status" value="1"/>
</dbReference>
<dbReference type="Gene3D" id="3.80.30.20">
    <property type="entry name" value="tm_1862 like domain"/>
    <property type="match status" value="1"/>
</dbReference>
<keyword evidence="2" id="KW-0408">Iron</keyword>
<dbReference type="InterPro" id="IPR006638">
    <property type="entry name" value="Elp3/MiaA/NifB-like_rSAM"/>
</dbReference>
<dbReference type="PANTHER" id="PTHR13932:SF5">
    <property type="entry name" value="RADICAL S-ADENOSYL METHIONINE DOMAIN-CONTAINING PROTEIN 1, MITOCHONDRIAL"/>
    <property type="match status" value="1"/>
</dbReference>
<dbReference type="NCBIfam" id="TIGR00539">
    <property type="entry name" value="hemN_rel"/>
    <property type="match status" value="1"/>
</dbReference>
<dbReference type="GO" id="GO:0006779">
    <property type="term" value="P:porphyrin-containing compound biosynthetic process"/>
    <property type="evidence" value="ECO:0007669"/>
    <property type="project" value="InterPro"/>
</dbReference>
<dbReference type="RefSeq" id="WP_140991046.1">
    <property type="nucleotide sequence ID" value="NZ_VHIQ01000007.1"/>
</dbReference>
<protein>
    <recommendedName>
        <fullName evidence="2">Heme chaperone HemW</fullName>
    </recommendedName>
</protein>
<evidence type="ECO:0000259" key="3">
    <source>
        <dbReference type="PROSITE" id="PS51918"/>
    </source>
</evidence>
<evidence type="ECO:0000313" key="5">
    <source>
        <dbReference type="Proteomes" id="UP000317332"/>
    </source>
</evidence>
<keyword evidence="2" id="KW-0349">Heme</keyword>
<keyword evidence="2" id="KW-0004">4Fe-4S</keyword>
<keyword evidence="2" id="KW-0411">Iron-sulfur</keyword>
<sequence length="376" mass="43096">MSGIYIHIPFCKQACYYCDFHFSTSLKKKDLVVEAIVKELKMRQAEFKNERVETIYFGGGTPSLLSFHEIDSIINTVYKFYKVNTNPEITLEANPDDLSKEKIKKLSKSAINRLSIGIQSFFEEDLKLMNRAHNAKEAKASITAAMKHFNNVSVDLIYGIPGASHKRWIKNIETTLSFNVPHISSYALTVEPKTALKKFIDKGVIENVDDEQAQQQFQILLEHLEVADFIHYELSNFGKEGFFSRNNSAYWQGKSYLGIGPSAHSFNGHERSWNIRNNSIYINSIKNEILPSEVETLTVTDRYNEYIMTGLRTIWGVSVDKVEMEFGKTHKNYLLKQAQKHINEHLLYLDDDKLLTTKKGKFLSDGIAADLFLLNL</sequence>
<dbReference type="SFLD" id="SFLDS00029">
    <property type="entry name" value="Radical_SAM"/>
    <property type="match status" value="1"/>
</dbReference>
<dbReference type="SFLD" id="SFLDF00562">
    <property type="entry name" value="HemN-like__clustered_with_heat"/>
    <property type="match status" value="1"/>
</dbReference>
<dbReference type="EMBL" id="VHIQ01000007">
    <property type="protein sequence ID" value="TPV31807.1"/>
    <property type="molecule type" value="Genomic_DNA"/>
</dbReference>
<dbReference type="GO" id="GO:0051539">
    <property type="term" value="F:4 iron, 4 sulfur cluster binding"/>
    <property type="evidence" value="ECO:0007669"/>
    <property type="project" value="UniProtKB-UniRule"/>
</dbReference>
<keyword evidence="2" id="KW-0963">Cytoplasm</keyword>
<evidence type="ECO:0000313" key="4">
    <source>
        <dbReference type="EMBL" id="TPV31807.1"/>
    </source>
</evidence>
<dbReference type="SMART" id="SM00729">
    <property type="entry name" value="Elp3"/>
    <property type="match status" value="1"/>
</dbReference>
<keyword evidence="2" id="KW-0143">Chaperone</keyword>
<dbReference type="CDD" id="cd01335">
    <property type="entry name" value="Radical_SAM"/>
    <property type="match status" value="1"/>
</dbReference>
<evidence type="ECO:0000256" key="2">
    <source>
        <dbReference type="RuleBase" id="RU364116"/>
    </source>
</evidence>
<dbReference type="InterPro" id="IPR004559">
    <property type="entry name" value="HemW-like"/>
</dbReference>
<comment type="subcellular location">
    <subcellularLocation>
        <location evidence="2">Cytoplasm</location>
    </subcellularLocation>
</comment>
<dbReference type="InterPro" id="IPR034505">
    <property type="entry name" value="Coproporphyrinogen-III_oxidase"/>
</dbReference>
<dbReference type="InterPro" id="IPR058240">
    <property type="entry name" value="rSAM_sf"/>
</dbReference>
<feature type="domain" description="Radical SAM core" evidence="3">
    <location>
        <begin position="1"/>
        <end position="230"/>
    </location>
</feature>
<dbReference type="OrthoDB" id="9808022at2"/>
<organism evidence="4 5">
    <name type="scientific">Paucihalobacter ruber</name>
    <dbReference type="NCBI Taxonomy" id="2567861"/>
    <lineage>
        <taxon>Bacteria</taxon>
        <taxon>Pseudomonadati</taxon>
        <taxon>Bacteroidota</taxon>
        <taxon>Flavobacteriia</taxon>
        <taxon>Flavobacteriales</taxon>
        <taxon>Flavobacteriaceae</taxon>
        <taxon>Paucihalobacter</taxon>
    </lineage>
</organism>
<keyword evidence="2" id="KW-0949">S-adenosyl-L-methionine</keyword>
<dbReference type="InterPro" id="IPR023404">
    <property type="entry name" value="rSAM_horseshoe"/>
</dbReference>
<dbReference type="PANTHER" id="PTHR13932">
    <property type="entry name" value="COPROPORPHYRINIGEN III OXIDASE"/>
    <property type="match status" value="1"/>
</dbReference>
<reference evidence="4 5" key="1">
    <citation type="submission" date="2019-06" db="EMBL/GenBank/DDBJ databases">
        <title>Flavobacteriaceae Paucihalobacterium erythroidium CWB-1, complete genome.</title>
        <authorList>
            <person name="Wu S."/>
        </authorList>
    </citation>
    <scope>NUCLEOTIDE SEQUENCE [LARGE SCALE GENOMIC DNA]</scope>
    <source>
        <strain evidence="4 5">CWB-1</strain>
    </source>
</reference>
<name>A0A506PFF0_9FLAO</name>
<dbReference type="SFLD" id="SFLDG01065">
    <property type="entry name" value="anaerobic_coproporphyrinogen-I"/>
    <property type="match status" value="1"/>
</dbReference>
<dbReference type="Proteomes" id="UP000317332">
    <property type="component" value="Unassembled WGS sequence"/>
</dbReference>
<dbReference type="SUPFAM" id="SSF102114">
    <property type="entry name" value="Radical SAM enzymes"/>
    <property type="match status" value="1"/>
</dbReference>
<comment type="similarity">
    <text evidence="1">Belongs to the anaerobic coproporphyrinogen-III oxidase family. HemW subfamily.</text>
</comment>
<dbReference type="PROSITE" id="PS51918">
    <property type="entry name" value="RADICAL_SAM"/>
    <property type="match status" value="1"/>
</dbReference>
<evidence type="ECO:0000256" key="1">
    <source>
        <dbReference type="ARBA" id="ARBA00006100"/>
    </source>
</evidence>
<dbReference type="Pfam" id="PF04055">
    <property type="entry name" value="Radical_SAM"/>
    <property type="match status" value="1"/>
</dbReference>
<dbReference type="AlphaFoldDB" id="A0A506PFF0"/>
<dbReference type="GO" id="GO:0005737">
    <property type="term" value="C:cytoplasm"/>
    <property type="evidence" value="ECO:0007669"/>
    <property type="project" value="UniProtKB-SubCell"/>
</dbReference>
<keyword evidence="2" id="KW-0479">Metal-binding</keyword>
<comment type="caution">
    <text evidence="4">The sequence shown here is derived from an EMBL/GenBank/DDBJ whole genome shotgun (WGS) entry which is preliminary data.</text>
</comment>
<dbReference type="SFLD" id="SFLDF00288">
    <property type="entry name" value="HemN-like__clustered_with_nucl"/>
    <property type="match status" value="1"/>
</dbReference>
<accession>A0A506PFF0</accession>
<dbReference type="InterPro" id="IPR010723">
    <property type="entry name" value="HemN_C"/>
</dbReference>
<gene>
    <name evidence="4" type="primary">hemW</name>
    <name evidence="4" type="ORF">FJ651_13360</name>
</gene>
<keyword evidence="5" id="KW-1185">Reference proteome</keyword>
<dbReference type="GO" id="GO:0004109">
    <property type="term" value="F:coproporphyrinogen oxidase activity"/>
    <property type="evidence" value="ECO:0007669"/>
    <property type="project" value="InterPro"/>
</dbReference>
<comment type="function">
    <text evidence="2">Probably acts as a heme chaperone, transferring heme to an unknown acceptor. Binds one molecule of heme per monomer, possibly covalently. Binds 1 [4Fe-4S] cluster. The cluster is coordinated with 3 cysteines and an exchangeable S-adenosyl-L-methionine.</text>
</comment>
<dbReference type="GO" id="GO:0046872">
    <property type="term" value="F:metal ion binding"/>
    <property type="evidence" value="ECO:0007669"/>
    <property type="project" value="UniProtKB-UniRule"/>
</dbReference>
<proteinExistence type="inferred from homology"/>
<dbReference type="InterPro" id="IPR007197">
    <property type="entry name" value="rSAM"/>
</dbReference>